<dbReference type="EMBL" id="CH477866">
    <property type="protein sequence ID" value="EAT35490.1"/>
    <property type="molecule type" value="Genomic_DNA"/>
</dbReference>
<dbReference type="Pfam" id="PF25298">
    <property type="entry name" value="Baculo_FP_2nd"/>
    <property type="match status" value="1"/>
</dbReference>
<dbReference type="CDD" id="cd15489">
    <property type="entry name" value="PHD_SF"/>
    <property type="match status" value="1"/>
</dbReference>
<proteinExistence type="predicted"/>
<gene>
    <name evidence="3" type="ORF">AaeL_AAEL012346</name>
</gene>
<reference evidence="3" key="2">
    <citation type="journal article" date="2007" name="Science">
        <title>Genome sequence of Aedes aegypti, a major arbovirus vector.</title>
        <authorList>
            <person name="Nene V."/>
            <person name="Wortman J.R."/>
            <person name="Lawson D."/>
            <person name="Haas B."/>
            <person name="Kodira C."/>
            <person name="Tu Z.J."/>
            <person name="Loftus B."/>
            <person name="Xi Z."/>
            <person name="Megy K."/>
            <person name="Grabherr M."/>
            <person name="Ren Q."/>
            <person name="Zdobnov E.M."/>
            <person name="Lobo N.F."/>
            <person name="Campbell K.S."/>
            <person name="Brown S.E."/>
            <person name="Bonaldo M.F."/>
            <person name="Zhu J."/>
            <person name="Sinkins S.P."/>
            <person name="Hogenkamp D.G."/>
            <person name="Amedeo P."/>
            <person name="Arensburger P."/>
            <person name="Atkinson P.W."/>
            <person name="Bidwell S."/>
            <person name="Biedler J."/>
            <person name="Birney E."/>
            <person name="Bruggner R.V."/>
            <person name="Costas J."/>
            <person name="Coy M.R."/>
            <person name="Crabtree J."/>
            <person name="Crawford M."/>
            <person name="Debruyn B."/>
            <person name="Decaprio D."/>
            <person name="Eiglmeier K."/>
            <person name="Eisenstadt E."/>
            <person name="El-Dorry H."/>
            <person name="Gelbart W.M."/>
            <person name="Gomes S.L."/>
            <person name="Hammond M."/>
            <person name="Hannick L.I."/>
            <person name="Hogan J.R."/>
            <person name="Holmes M.H."/>
            <person name="Jaffe D."/>
            <person name="Johnston J.S."/>
            <person name="Kennedy R.C."/>
            <person name="Koo H."/>
            <person name="Kravitz S."/>
            <person name="Kriventseva E.V."/>
            <person name="Kulp D."/>
            <person name="Labutti K."/>
            <person name="Lee E."/>
            <person name="Li S."/>
            <person name="Lovin D.D."/>
            <person name="Mao C."/>
            <person name="Mauceli E."/>
            <person name="Menck C.F."/>
            <person name="Miller J.R."/>
            <person name="Montgomery P."/>
            <person name="Mori A."/>
            <person name="Nascimento A.L."/>
            <person name="Naveira H.F."/>
            <person name="Nusbaum C."/>
            <person name="O'leary S."/>
            <person name="Orvis J."/>
            <person name="Pertea M."/>
            <person name="Quesneville H."/>
            <person name="Reidenbach K.R."/>
            <person name="Rogers Y.H."/>
            <person name="Roth C.W."/>
            <person name="Schneider J.R."/>
            <person name="Schatz M."/>
            <person name="Shumway M."/>
            <person name="Stanke M."/>
            <person name="Stinson E.O."/>
            <person name="Tubio J.M."/>
            <person name="Vanzee J.P."/>
            <person name="Verjovski-Almeida S."/>
            <person name="Werner D."/>
            <person name="White O."/>
            <person name="Wyder S."/>
            <person name="Zeng Q."/>
            <person name="Zhao Q."/>
            <person name="Zhao Y."/>
            <person name="Hill C.A."/>
            <person name="Raikhel A.S."/>
            <person name="Soares M.B."/>
            <person name="Knudson D.L."/>
            <person name="Lee N.H."/>
            <person name="Galagan J."/>
            <person name="Salzberg S.L."/>
            <person name="Paulsen I.T."/>
            <person name="Dimopoulos G."/>
            <person name="Collins F.H."/>
            <person name="Birren B."/>
            <person name="Fraser-Liggett C.M."/>
            <person name="Severson D.W."/>
        </authorList>
    </citation>
    <scope>NUCLEOTIDE SEQUENCE [LARGE SCALE GENOMIC DNA]</scope>
    <source>
        <strain evidence="3">Liverpool</strain>
    </source>
</reference>
<dbReference type="Proteomes" id="UP000682892">
    <property type="component" value="Unassembled WGS sequence"/>
</dbReference>
<dbReference type="PaxDb" id="7159-AAEL012346-PA"/>
<dbReference type="PhylomeDB" id="Q16MC8"/>
<accession>Q16MC8</accession>
<dbReference type="SUPFAM" id="SSF57903">
    <property type="entry name" value="FYVE/PHD zinc finger"/>
    <property type="match status" value="1"/>
</dbReference>
<sequence length="351" mass="39533">MSEESAVCVICGLEEKDPRKVIECVYCHKSEHFKCKNVIGNAVRKLREQTYFCSSECNNIYQQSIRNLAVESQVLKDLQSVLSEVRESRSELQAVKSTVGEIEKFQNFLSEKLDSLLGEIKLVKDEQSMMKKDVQHLRGKQQATSDSVDQLELEVDRLKRASFSKNAVLLGIPMKRNECVETVVCKVAVAVGCKLPNGAIVESKQLTNRDPQHNDGKVPPIKVCFAEERFKEELFSKKKNHGSLLASTVDPLFATSTAKIIMRDELTPYGMELLKEVREIQDLTDIKFVWPGRNGAILIKKSEGSKVDIIRSRKDIEKLRQISMKRLLNNSGRGGSDSSSPTGEPSSKRRQ</sequence>
<feature type="region of interest" description="Disordered" evidence="1">
    <location>
        <begin position="326"/>
        <end position="351"/>
    </location>
</feature>
<dbReference type="InterPro" id="IPR013083">
    <property type="entry name" value="Znf_RING/FYVE/PHD"/>
</dbReference>
<reference evidence="3" key="1">
    <citation type="submission" date="2005-10" db="EMBL/GenBank/DDBJ databases">
        <authorList>
            <person name="Loftus B.J."/>
            <person name="Nene V.M."/>
            <person name="Hannick L.I."/>
            <person name="Bidwell S."/>
            <person name="Haas B."/>
            <person name="Amedeo P."/>
            <person name="Orvis J."/>
            <person name="Wortman J.R."/>
            <person name="White O.R."/>
            <person name="Salzberg S."/>
            <person name="Shumway M."/>
            <person name="Koo H."/>
            <person name="Zhao Y."/>
            <person name="Holmes M."/>
            <person name="Miller J."/>
            <person name="Schatz M."/>
            <person name="Pop M."/>
            <person name="Pai G."/>
            <person name="Utterback T."/>
            <person name="Rogers Y.-H."/>
            <person name="Kravitz S."/>
            <person name="Fraser C.M."/>
        </authorList>
    </citation>
    <scope>NUCLEOTIDE SEQUENCE</scope>
    <source>
        <strain evidence="3">Liverpool</strain>
    </source>
</reference>
<evidence type="ECO:0000313" key="3">
    <source>
        <dbReference type="EMBL" id="EAT35490.1"/>
    </source>
</evidence>
<dbReference type="AlphaFoldDB" id="Q16MC8"/>
<dbReference type="eggNOG" id="ENOG502ST2H">
    <property type="taxonomic scope" value="Eukaryota"/>
</dbReference>
<dbReference type="InterPro" id="IPR011011">
    <property type="entry name" value="Znf_FYVE_PHD"/>
</dbReference>
<protein>
    <submittedName>
        <fullName evidence="3">AAEL012346-PA</fullName>
    </submittedName>
</protein>
<evidence type="ECO:0000313" key="4">
    <source>
        <dbReference type="Proteomes" id="UP000682892"/>
    </source>
</evidence>
<evidence type="ECO:0000256" key="1">
    <source>
        <dbReference type="SAM" id="MobiDB-lite"/>
    </source>
</evidence>
<name>Q16MC8_AEDAE</name>
<reference evidence="3" key="3">
    <citation type="submission" date="2012-09" db="EMBL/GenBank/DDBJ databases">
        <authorList>
            <consortium name="VectorBase"/>
        </authorList>
    </citation>
    <scope>NUCLEOTIDE SEQUENCE</scope>
    <source>
        <strain evidence="3">Liverpool</strain>
    </source>
</reference>
<dbReference type="OMA" id="DIDCHYD"/>
<dbReference type="Gene3D" id="3.30.40.10">
    <property type="entry name" value="Zinc/RING finger domain, C3HC4 (zinc finger)"/>
    <property type="match status" value="1"/>
</dbReference>
<feature type="compositionally biased region" description="Low complexity" evidence="1">
    <location>
        <begin position="336"/>
        <end position="345"/>
    </location>
</feature>
<dbReference type="HOGENOM" id="CLU_074662_0_0_1"/>
<dbReference type="InterPro" id="IPR057251">
    <property type="entry name" value="FP_C"/>
</dbReference>
<evidence type="ECO:0000259" key="2">
    <source>
        <dbReference type="Pfam" id="PF25298"/>
    </source>
</evidence>
<organism evidence="3 4">
    <name type="scientific">Aedes aegypti</name>
    <name type="common">Yellowfever mosquito</name>
    <name type="synonym">Culex aegypti</name>
    <dbReference type="NCBI Taxonomy" id="7159"/>
    <lineage>
        <taxon>Eukaryota</taxon>
        <taxon>Metazoa</taxon>
        <taxon>Ecdysozoa</taxon>
        <taxon>Arthropoda</taxon>
        <taxon>Hexapoda</taxon>
        <taxon>Insecta</taxon>
        <taxon>Pterygota</taxon>
        <taxon>Neoptera</taxon>
        <taxon>Endopterygota</taxon>
        <taxon>Diptera</taxon>
        <taxon>Nematocera</taxon>
        <taxon>Culicoidea</taxon>
        <taxon>Culicidae</taxon>
        <taxon>Culicinae</taxon>
        <taxon>Aedini</taxon>
        <taxon>Aedes</taxon>
        <taxon>Stegomyia</taxon>
    </lineage>
</organism>
<feature type="domain" description="FP protein C-terminal" evidence="2">
    <location>
        <begin position="267"/>
        <end position="319"/>
    </location>
</feature>